<dbReference type="AlphaFoldDB" id="A0A3D9HA71"/>
<dbReference type="GO" id="GO:0016788">
    <property type="term" value="F:hydrolase activity, acting on ester bonds"/>
    <property type="evidence" value="ECO:0007669"/>
    <property type="project" value="UniProtKB-ARBA"/>
</dbReference>
<gene>
    <name evidence="1" type="ORF">DFQ10_101153</name>
</gene>
<comment type="caution">
    <text evidence="1">The sequence shown here is derived from an EMBL/GenBank/DDBJ whole genome shotgun (WGS) entry which is preliminary data.</text>
</comment>
<dbReference type="Proteomes" id="UP000256980">
    <property type="component" value="Unassembled WGS sequence"/>
</dbReference>
<name>A0A3D9HA71_9FLAO</name>
<protein>
    <submittedName>
        <fullName evidence="1">Uncharacterized protein</fullName>
    </submittedName>
</protein>
<sequence>MLKFYIKSLLLIIITVVILKVSDSFIIHDELLHYNIEKLYKEKDSCDFVYLGNSLTRRSYNAPYIDSTLNTKSICLASEAQHFYLTNSIFEDFIENKNLYPNKALIITLSPWQFKVLNEQKWWHFLQMSALDELSISKNYFSNIKEFYSYKDLPKIFSTTIRFHSEIPSQIVQTSNKMKVFNNIDPNGFVLGINSKLNKSQREEKKGISSYIDSYTKSIAETEQKELSDKSVEVLLNVIEKCKSKGIKLIFITPPSIDALYYSGEFGQRKFIKELLKSNSVSYIDFNEKFKEIGLTFDDFNDFAHLNKEGNRKLAPFMVDFLAETLDIEIKKNIEPKSEVIDEGVLDTTIINTNNLAKHVLEFNKWGKVGIVSKWLNNQEVQIKRDAKVKSSFVHTGDILVEEGEIYEASIKAKLSSKDAYIGLRILGKYPDRVDAVFDIKNQKVLGVNTYGNFTSGEANIELSKKNIIVCKVKSRVKGEKLKVLLGPTSILNKLPSWEAQTDIKNAVTILPLSLVFKKVND</sequence>
<evidence type="ECO:0000313" key="1">
    <source>
        <dbReference type="EMBL" id="RED46383.1"/>
    </source>
</evidence>
<dbReference type="Gene3D" id="3.40.50.1110">
    <property type="entry name" value="SGNH hydrolase"/>
    <property type="match status" value="1"/>
</dbReference>
<dbReference type="EMBL" id="QRDV01000001">
    <property type="protein sequence ID" value="RED46383.1"/>
    <property type="molecule type" value="Genomic_DNA"/>
</dbReference>
<organism evidence="1 2">
    <name type="scientific">Winogradskyella eximia</name>
    <dbReference type="NCBI Taxonomy" id="262006"/>
    <lineage>
        <taxon>Bacteria</taxon>
        <taxon>Pseudomonadati</taxon>
        <taxon>Bacteroidota</taxon>
        <taxon>Flavobacteriia</taxon>
        <taxon>Flavobacteriales</taxon>
        <taxon>Flavobacteriaceae</taxon>
        <taxon>Winogradskyella</taxon>
    </lineage>
</organism>
<reference evidence="1 2" key="1">
    <citation type="submission" date="2018-07" db="EMBL/GenBank/DDBJ databases">
        <title>Genomic Encyclopedia of Type Strains, Phase III (KMG-III): the genomes of soil and plant-associated and newly described type strains.</title>
        <authorList>
            <person name="Whitman W."/>
        </authorList>
    </citation>
    <scope>NUCLEOTIDE SEQUENCE [LARGE SCALE GENOMIC DNA]</scope>
    <source>
        <strain evidence="1 2">CECT 7946</strain>
    </source>
</reference>
<dbReference type="InterPro" id="IPR036514">
    <property type="entry name" value="SGNH_hydro_sf"/>
</dbReference>
<evidence type="ECO:0000313" key="2">
    <source>
        <dbReference type="Proteomes" id="UP000256980"/>
    </source>
</evidence>
<accession>A0A3D9HA71</accession>
<keyword evidence="2" id="KW-1185">Reference proteome</keyword>
<dbReference type="SUPFAM" id="SSF52266">
    <property type="entry name" value="SGNH hydrolase"/>
    <property type="match status" value="1"/>
</dbReference>
<proteinExistence type="predicted"/>